<dbReference type="GO" id="GO:0019242">
    <property type="term" value="P:methylglyoxal biosynthetic process"/>
    <property type="evidence" value="ECO:0007669"/>
    <property type="project" value="InterPro"/>
</dbReference>
<keyword evidence="2" id="KW-0808">Transferase</keyword>
<dbReference type="Gene3D" id="2.60.200.40">
    <property type="match status" value="1"/>
</dbReference>
<dbReference type="RefSeq" id="WP_188409408.1">
    <property type="nucleotide sequence ID" value="NZ_BMCP01000002.1"/>
</dbReference>
<feature type="domain" description="DAGKc" evidence="1">
    <location>
        <begin position="1"/>
        <end position="130"/>
    </location>
</feature>
<gene>
    <name evidence="2" type="ORF">GCM10007276_17980</name>
</gene>
<evidence type="ECO:0000313" key="2">
    <source>
        <dbReference type="EMBL" id="GGE40974.1"/>
    </source>
</evidence>
<dbReference type="Gene3D" id="3.40.50.10330">
    <property type="entry name" value="Probable inorganic polyphosphate/atp-NAD kinase, domain 1"/>
    <property type="match status" value="1"/>
</dbReference>
<reference evidence="2" key="2">
    <citation type="submission" date="2020-09" db="EMBL/GenBank/DDBJ databases">
        <authorList>
            <person name="Sun Q."/>
            <person name="Sedlacek I."/>
        </authorList>
    </citation>
    <scope>NUCLEOTIDE SEQUENCE</scope>
    <source>
        <strain evidence="2">CCM 7684</strain>
    </source>
</reference>
<proteinExistence type="predicted"/>
<dbReference type="Pfam" id="PF19279">
    <property type="entry name" value="YegS_C"/>
    <property type="match status" value="1"/>
</dbReference>
<dbReference type="GO" id="GO:0016301">
    <property type="term" value="F:kinase activity"/>
    <property type="evidence" value="ECO:0007669"/>
    <property type="project" value="UniProtKB-KW"/>
</dbReference>
<keyword evidence="3" id="KW-1185">Reference proteome</keyword>
<reference evidence="2" key="1">
    <citation type="journal article" date="2014" name="Int. J. Syst. Evol. Microbiol.">
        <title>Complete genome sequence of Corynebacterium casei LMG S-19264T (=DSM 44701T), isolated from a smear-ripened cheese.</title>
        <authorList>
            <consortium name="US DOE Joint Genome Institute (JGI-PGF)"/>
            <person name="Walter F."/>
            <person name="Albersmeier A."/>
            <person name="Kalinowski J."/>
            <person name="Ruckert C."/>
        </authorList>
    </citation>
    <scope>NUCLEOTIDE SEQUENCE</scope>
    <source>
        <strain evidence="2">CCM 7684</strain>
    </source>
</reference>
<name>A0A8J2VVG8_9RHOB</name>
<dbReference type="PROSITE" id="PS50146">
    <property type="entry name" value="DAGK"/>
    <property type="match status" value="1"/>
</dbReference>
<accession>A0A8J2VVG8</accession>
<dbReference type="PANTHER" id="PTHR30492:SF0">
    <property type="entry name" value="METHYLGLYOXAL SYNTHASE"/>
    <property type="match status" value="1"/>
</dbReference>
<dbReference type="AlphaFoldDB" id="A0A8J2VVG8"/>
<dbReference type="EMBL" id="BMCP01000002">
    <property type="protein sequence ID" value="GGE40974.1"/>
    <property type="molecule type" value="Genomic_DNA"/>
</dbReference>
<dbReference type="InterPro" id="IPR016064">
    <property type="entry name" value="NAD/diacylglycerol_kinase_sf"/>
</dbReference>
<sequence length="296" mass="31942">MKTKVILNARAGTLLDKGGDDPAGMVERAFEAAGQPVDVILCETEGINTCLDEAVKSEAEAVIIGGGDGTVAMAVDRLAGKGTALGILPFGTLNLLAKDIGIPLEFEAAVEALAKARPKMIDLAEINDKPFHTLSGLGFFSEIARAREEVRGLKLPFGRYVAVAVSAYRALKRVKPMKLELDVDGSVRQVEAYALLVTNNAFEGPGWSRPRLDEGVLEVHVGHDTTLADRLKAGADLITDAWRDNPEIESFKARRVTVSRRNRTKLWTATDGEVSRETAPLRYSIRPRGLAVLAPD</sequence>
<dbReference type="InterPro" id="IPR001206">
    <property type="entry name" value="Diacylglycerol_kinase_cat_dom"/>
</dbReference>
<dbReference type="InterPro" id="IPR004363">
    <property type="entry name" value="Methylgl_synth"/>
</dbReference>
<dbReference type="GO" id="GO:0008929">
    <property type="term" value="F:methylglyoxal synthase activity"/>
    <property type="evidence" value="ECO:0007669"/>
    <property type="project" value="InterPro"/>
</dbReference>
<dbReference type="Pfam" id="PF00781">
    <property type="entry name" value="DAGK_cat"/>
    <property type="match status" value="1"/>
</dbReference>
<evidence type="ECO:0000259" key="1">
    <source>
        <dbReference type="PROSITE" id="PS50146"/>
    </source>
</evidence>
<keyword evidence="2" id="KW-0418">Kinase</keyword>
<dbReference type="Proteomes" id="UP000602745">
    <property type="component" value="Unassembled WGS sequence"/>
</dbReference>
<dbReference type="PANTHER" id="PTHR30492">
    <property type="entry name" value="METHYLGLYOXAL SYNTHASE"/>
    <property type="match status" value="1"/>
</dbReference>
<dbReference type="SUPFAM" id="SSF111331">
    <property type="entry name" value="NAD kinase/diacylglycerol kinase-like"/>
    <property type="match status" value="1"/>
</dbReference>
<dbReference type="GO" id="GO:0005829">
    <property type="term" value="C:cytosol"/>
    <property type="evidence" value="ECO:0007669"/>
    <property type="project" value="TreeGrafter"/>
</dbReference>
<dbReference type="InterPro" id="IPR045540">
    <property type="entry name" value="YegS/DAGK_C"/>
</dbReference>
<protein>
    <submittedName>
        <fullName evidence="2">Diacylglycerol kinase</fullName>
    </submittedName>
</protein>
<evidence type="ECO:0000313" key="3">
    <source>
        <dbReference type="Proteomes" id="UP000602745"/>
    </source>
</evidence>
<dbReference type="SMART" id="SM00046">
    <property type="entry name" value="DAGKc"/>
    <property type="match status" value="1"/>
</dbReference>
<comment type="caution">
    <text evidence="2">The sequence shown here is derived from an EMBL/GenBank/DDBJ whole genome shotgun (WGS) entry which is preliminary data.</text>
</comment>
<dbReference type="InterPro" id="IPR017438">
    <property type="entry name" value="ATP-NAD_kinase_N"/>
</dbReference>
<organism evidence="2 3">
    <name type="scientific">Agaricicola taiwanensis</name>
    <dbReference type="NCBI Taxonomy" id="591372"/>
    <lineage>
        <taxon>Bacteria</taxon>
        <taxon>Pseudomonadati</taxon>
        <taxon>Pseudomonadota</taxon>
        <taxon>Alphaproteobacteria</taxon>
        <taxon>Rhodobacterales</taxon>
        <taxon>Paracoccaceae</taxon>
        <taxon>Agaricicola</taxon>
    </lineage>
</organism>